<evidence type="ECO:0000256" key="2">
    <source>
        <dbReference type="SAM" id="MobiDB-lite"/>
    </source>
</evidence>
<dbReference type="RefSeq" id="WP_246976167.1">
    <property type="nucleotide sequence ID" value="NZ_CP095398.1"/>
</dbReference>
<evidence type="ECO:0000259" key="3">
    <source>
        <dbReference type="Pfam" id="PF00582"/>
    </source>
</evidence>
<dbReference type="Proteomes" id="UP001595821">
    <property type="component" value="Unassembled WGS sequence"/>
</dbReference>
<dbReference type="SUPFAM" id="SSF52402">
    <property type="entry name" value="Adenine nucleotide alpha hydrolases-like"/>
    <property type="match status" value="1"/>
</dbReference>
<reference evidence="4 5" key="1">
    <citation type="journal article" date="2014" name="Int. J. Syst. Evol. Microbiol.">
        <title>Complete genome sequence of Corynebacterium casei LMG S-19264T (=DSM 44701T), isolated from a smear-ripened cheese.</title>
        <authorList>
            <consortium name="US DOE Joint Genome Institute (JGI-PGF)"/>
            <person name="Walter F."/>
            <person name="Albersmeier A."/>
            <person name="Kalinowski J."/>
            <person name="Ruckert C."/>
        </authorList>
    </citation>
    <scope>NUCLEOTIDE SEQUENCE [LARGE SCALE GENOMIC DNA]</scope>
    <source>
        <strain evidence="4 5">IBRC-M 10912</strain>
    </source>
</reference>
<dbReference type="Pfam" id="PF00582">
    <property type="entry name" value="Usp"/>
    <property type="match status" value="1"/>
</dbReference>
<dbReference type="CDD" id="cd00293">
    <property type="entry name" value="USP-like"/>
    <property type="match status" value="1"/>
</dbReference>
<sequence length="152" mass="16349">MYRVLLAVDEDEQHAVDMANAATELPDTSQSVEATVLHVFQNVEAPPAAAVQEPPRRESPESNDTGDRNRFPTSVERVCDVFDTAGISYTVRGETGSPDEEILAVADELSVDAIYIGGKNRSPTGKVLFGSVTQDVLFNTELPVTIIGAIES</sequence>
<feature type="compositionally biased region" description="Basic and acidic residues" evidence="2">
    <location>
        <begin position="54"/>
        <end position="70"/>
    </location>
</feature>
<feature type="region of interest" description="Disordered" evidence="2">
    <location>
        <begin position="44"/>
        <end position="73"/>
    </location>
</feature>
<proteinExistence type="inferred from homology"/>
<dbReference type="Gene3D" id="3.40.50.620">
    <property type="entry name" value="HUPs"/>
    <property type="match status" value="1"/>
</dbReference>
<comment type="similarity">
    <text evidence="1">Belongs to the universal stress protein A family.</text>
</comment>
<dbReference type="GeneID" id="71855967"/>
<dbReference type="PANTHER" id="PTHR46268">
    <property type="entry name" value="STRESS RESPONSE PROTEIN NHAX"/>
    <property type="match status" value="1"/>
</dbReference>
<accession>A0ABD5P257</accession>
<comment type="caution">
    <text evidence="4">The sequence shown here is derived from an EMBL/GenBank/DDBJ whole genome shotgun (WGS) entry which is preliminary data.</text>
</comment>
<dbReference type="PRINTS" id="PR01438">
    <property type="entry name" value="UNVRSLSTRESS"/>
</dbReference>
<dbReference type="EMBL" id="JBHSDJ010000120">
    <property type="protein sequence ID" value="MFC4248339.1"/>
    <property type="molecule type" value="Genomic_DNA"/>
</dbReference>
<feature type="domain" description="UspA" evidence="3">
    <location>
        <begin position="3"/>
        <end position="147"/>
    </location>
</feature>
<name>A0ABD5P257_9EURY</name>
<organism evidence="4 5">
    <name type="scientific">Natribaculum luteum</name>
    <dbReference type="NCBI Taxonomy" id="1586232"/>
    <lineage>
        <taxon>Archaea</taxon>
        <taxon>Methanobacteriati</taxon>
        <taxon>Methanobacteriota</taxon>
        <taxon>Stenosarchaea group</taxon>
        <taxon>Halobacteria</taxon>
        <taxon>Halobacteriales</taxon>
        <taxon>Natrialbaceae</taxon>
        <taxon>Natribaculum</taxon>
    </lineage>
</organism>
<dbReference type="AlphaFoldDB" id="A0ABD5P257"/>
<dbReference type="InterPro" id="IPR006015">
    <property type="entry name" value="Universal_stress_UspA"/>
</dbReference>
<dbReference type="PANTHER" id="PTHR46268:SF6">
    <property type="entry name" value="UNIVERSAL STRESS PROTEIN UP12"/>
    <property type="match status" value="1"/>
</dbReference>
<evidence type="ECO:0000256" key="1">
    <source>
        <dbReference type="ARBA" id="ARBA00008791"/>
    </source>
</evidence>
<dbReference type="InterPro" id="IPR014729">
    <property type="entry name" value="Rossmann-like_a/b/a_fold"/>
</dbReference>
<protein>
    <submittedName>
        <fullName evidence="4">Universal stress protein</fullName>
    </submittedName>
</protein>
<evidence type="ECO:0000313" key="5">
    <source>
        <dbReference type="Proteomes" id="UP001595821"/>
    </source>
</evidence>
<dbReference type="InterPro" id="IPR006016">
    <property type="entry name" value="UspA"/>
</dbReference>
<feature type="compositionally biased region" description="Low complexity" evidence="2">
    <location>
        <begin position="44"/>
        <end position="53"/>
    </location>
</feature>
<gene>
    <name evidence="4" type="ORF">ACFOZ7_15605</name>
</gene>
<evidence type="ECO:0000313" key="4">
    <source>
        <dbReference type="EMBL" id="MFC4248339.1"/>
    </source>
</evidence>